<accession>A0A0E9TWA0</accession>
<dbReference type="AlphaFoldDB" id="A0A0E9TWA0"/>
<organism evidence="1">
    <name type="scientific">Anguilla anguilla</name>
    <name type="common">European freshwater eel</name>
    <name type="synonym">Muraena anguilla</name>
    <dbReference type="NCBI Taxonomy" id="7936"/>
    <lineage>
        <taxon>Eukaryota</taxon>
        <taxon>Metazoa</taxon>
        <taxon>Chordata</taxon>
        <taxon>Craniata</taxon>
        <taxon>Vertebrata</taxon>
        <taxon>Euteleostomi</taxon>
        <taxon>Actinopterygii</taxon>
        <taxon>Neopterygii</taxon>
        <taxon>Teleostei</taxon>
        <taxon>Anguilliformes</taxon>
        <taxon>Anguillidae</taxon>
        <taxon>Anguilla</taxon>
    </lineage>
</organism>
<proteinExistence type="predicted"/>
<reference evidence="1" key="1">
    <citation type="submission" date="2014-11" db="EMBL/GenBank/DDBJ databases">
        <authorList>
            <person name="Amaro Gonzalez C."/>
        </authorList>
    </citation>
    <scope>NUCLEOTIDE SEQUENCE</scope>
</reference>
<sequence>MSFCSTLMPFHFCTSFDKMFHVAHNLSLKPQIFFANIM</sequence>
<protein>
    <submittedName>
        <fullName evidence="1">Uncharacterized protein</fullName>
    </submittedName>
</protein>
<evidence type="ECO:0000313" key="1">
    <source>
        <dbReference type="EMBL" id="JAH57215.1"/>
    </source>
</evidence>
<reference evidence="1" key="2">
    <citation type="journal article" date="2015" name="Fish Shellfish Immunol.">
        <title>Early steps in the European eel (Anguilla anguilla)-Vibrio vulnificus interaction in the gills: Role of the RtxA13 toxin.</title>
        <authorList>
            <person name="Callol A."/>
            <person name="Pajuelo D."/>
            <person name="Ebbesson L."/>
            <person name="Teles M."/>
            <person name="MacKenzie S."/>
            <person name="Amaro C."/>
        </authorList>
    </citation>
    <scope>NUCLEOTIDE SEQUENCE</scope>
</reference>
<dbReference type="EMBL" id="GBXM01051362">
    <property type="protein sequence ID" value="JAH57215.1"/>
    <property type="molecule type" value="Transcribed_RNA"/>
</dbReference>
<name>A0A0E9TWA0_ANGAN</name>